<dbReference type="OMA" id="FITRFYA"/>
<sequence length="75" mass="8749">MGRQRKSSFFDIFRSCCSGGRDESWDEQPVYSRRIYASDEDRGYWVGEPGIDHRASAFIARFYESRRVDPGAVVY</sequence>
<dbReference type="Proteomes" id="UP000596660">
    <property type="component" value="Unplaced"/>
</dbReference>
<dbReference type="AlphaFoldDB" id="A0A803KU24"/>
<proteinExistence type="predicted"/>
<evidence type="ECO:0000313" key="1">
    <source>
        <dbReference type="EnsemblPlants" id="AUR62002532-RA:cds"/>
    </source>
</evidence>
<organism evidence="1 2">
    <name type="scientific">Chenopodium quinoa</name>
    <name type="common">Quinoa</name>
    <dbReference type="NCBI Taxonomy" id="63459"/>
    <lineage>
        <taxon>Eukaryota</taxon>
        <taxon>Viridiplantae</taxon>
        <taxon>Streptophyta</taxon>
        <taxon>Embryophyta</taxon>
        <taxon>Tracheophyta</taxon>
        <taxon>Spermatophyta</taxon>
        <taxon>Magnoliopsida</taxon>
        <taxon>eudicotyledons</taxon>
        <taxon>Gunneridae</taxon>
        <taxon>Pentapetalae</taxon>
        <taxon>Caryophyllales</taxon>
        <taxon>Chenopodiaceae</taxon>
        <taxon>Chenopodioideae</taxon>
        <taxon>Atripliceae</taxon>
        <taxon>Chenopodium</taxon>
    </lineage>
</organism>
<reference evidence="1" key="2">
    <citation type="submission" date="2021-03" db="UniProtKB">
        <authorList>
            <consortium name="EnsemblPlants"/>
        </authorList>
    </citation>
    <scope>IDENTIFICATION</scope>
</reference>
<dbReference type="EnsemblPlants" id="AUR62002532-RA">
    <property type="protein sequence ID" value="AUR62002532-RA:cds"/>
    <property type="gene ID" value="AUR62002532"/>
</dbReference>
<keyword evidence="2" id="KW-1185">Reference proteome</keyword>
<protein>
    <submittedName>
        <fullName evidence="1">Uncharacterized protein</fullName>
    </submittedName>
</protein>
<evidence type="ECO:0000313" key="2">
    <source>
        <dbReference type="Proteomes" id="UP000596660"/>
    </source>
</evidence>
<reference evidence="1" key="1">
    <citation type="journal article" date="2017" name="Nature">
        <title>The genome of Chenopodium quinoa.</title>
        <authorList>
            <person name="Jarvis D.E."/>
            <person name="Ho Y.S."/>
            <person name="Lightfoot D.J."/>
            <person name="Schmoeckel S.M."/>
            <person name="Li B."/>
            <person name="Borm T.J.A."/>
            <person name="Ohyanagi H."/>
            <person name="Mineta K."/>
            <person name="Michell C.T."/>
            <person name="Saber N."/>
            <person name="Kharbatia N.M."/>
            <person name="Rupper R.R."/>
            <person name="Sharp A.R."/>
            <person name="Dally N."/>
            <person name="Boughton B.A."/>
            <person name="Woo Y.H."/>
            <person name="Gao G."/>
            <person name="Schijlen E.G.W.M."/>
            <person name="Guo X."/>
            <person name="Momin A.A."/>
            <person name="Negrao S."/>
            <person name="Al-Babili S."/>
            <person name="Gehring C."/>
            <person name="Roessner U."/>
            <person name="Jung C."/>
            <person name="Murphy K."/>
            <person name="Arold S.T."/>
            <person name="Gojobori T."/>
            <person name="van der Linden C.G."/>
            <person name="van Loo E.N."/>
            <person name="Jellen E.N."/>
            <person name="Maughan P.J."/>
            <person name="Tester M."/>
        </authorList>
    </citation>
    <scope>NUCLEOTIDE SEQUENCE [LARGE SCALE GENOMIC DNA]</scope>
    <source>
        <strain evidence="1">cv. PI 614886</strain>
    </source>
</reference>
<accession>A0A803KU24</accession>
<dbReference type="Gramene" id="AUR62002532-RA">
    <property type="protein sequence ID" value="AUR62002532-RA:cds"/>
    <property type="gene ID" value="AUR62002532"/>
</dbReference>
<dbReference type="PANTHER" id="PTHR33511">
    <property type="entry name" value="OS06G0632400 PROTEIN"/>
    <property type="match status" value="1"/>
</dbReference>
<name>A0A803KU24_CHEQI</name>